<comment type="similarity">
    <text evidence="1">Belongs to the UPF0677 family.</text>
</comment>
<dbReference type="GO" id="GO:0032259">
    <property type="term" value="P:methylation"/>
    <property type="evidence" value="ECO:0007669"/>
    <property type="project" value="UniProtKB-KW"/>
</dbReference>
<dbReference type="InterPro" id="IPR029063">
    <property type="entry name" value="SAM-dependent_MTases_sf"/>
</dbReference>
<dbReference type="NCBIfam" id="TIGR00027">
    <property type="entry name" value="mthyl_TIGR00027"/>
    <property type="match status" value="1"/>
</dbReference>
<evidence type="ECO:0000313" key="4">
    <source>
        <dbReference type="EMBL" id="QDU87990.1"/>
    </source>
</evidence>
<gene>
    <name evidence="4" type="ORF">Pla175_13590</name>
</gene>
<keyword evidence="5" id="KW-1185">Reference proteome</keyword>
<sequence length="517" mass="57298">MFRMDPANDAPLFHVGWEQDKLFRMSPDVVTSLLREQVPVLDFVDWRVTSIEFGQASSTMPLNPQSTNQHFTHQAAMFVLSADYTGGTALASLLGGWPVVGVHPVTSPESVSLWLLKTELKYLRPSVGDLTVTAVIDADKRRRVQQRFLAGKPVIETITMEFRNGETVVAEASATYFARQSTALRAEGLDAERVNSLYELKLTSSAELIAGVRARETGGLFEDPYARAMAGQHGVALATRFCQRSPQLGGMVAARTRHLDTVVENFVEAGGRHIVNVGVGWDMRAFRLPLPEGTTFYELDFPTTLRERRQRLDEQGVANPPGVERIETPIDVRTMPLAKTLEGIVPSDKPLLVIWEGMNMYFQEDEVRDILAGIRPLLAHPESLLWLDLVERDAIVNADQQPPSVREFMRGMQILGEPFTFGTDHPQRFLLDNGLSWLESVSSEAYFQDAGDPVYSIYRFCVAASAPLHHRDVPQTFRPTRVDGPARNPAPHVGFEGARNGAKNGFTAIDSALAGQS</sequence>
<dbReference type="InterPro" id="IPR029069">
    <property type="entry name" value="HotDog_dom_sf"/>
</dbReference>
<evidence type="ECO:0000256" key="2">
    <source>
        <dbReference type="ARBA" id="ARBA00022603"/>
    </source>
</evidence>
<dbReference type="EC" id="2.1.1.-" evidence="4"/>
<evidence type="ECO:0000313" key="5">
    <source>
        <dbReference type="Proteomes" id="UP000317429"/>
    </source>
</evidence>
<keyword evidence="2 4" id="KW-0489">Methyltransferase</keyword>
<accession>A0A518D957</accession>
<dbReference type="PANTHER" id="PTHR43619:SF2">
    <property type="entry name" value="S-ADENOSYL-L-METHIONINE-DEPENDENT METHYLTRANSFERASES SUPERFAMILY PROTEIN"/>
    <property type="match status" value="1"/>
</dbReference>
<dbReference type="Pfam" id="PF04072">
    <property type="entry name" value="LCM"/>
    <property type="match status" value="1"/>
</dbReference>
<dbReference type="GO" id="GO:0008168">
    <property type="term" value="F:methyltransferase activity"/>
    <property type="evidence" value="ECO:0007669"/>
    <property type="project" value="UniProtKB-KW"/>
</dbReference>
<protein>
    <submittedName>
        <fullName evidence="4">S-adenosyl-L-methionine-dependent methyltransferase</fullName>
        <ecNumber evidence="4">2.1.1.-</ecNumber>
    </submittedName>
</protein>
<reference evidence="4 5" key="1">
    <citation type="submission" date="2019-02" db="EMBL/GenBank/DDBJ databases">
        <title>Deep-cultivation of Planctomycetes and their phenomic and genomic characterization uncovers novel biology.</title>
        <authorList>
            <person name="Wiegand S."/>
            <person name="Jogler M."/>
            <person name="Boedeker C."/>
            <person name="Pinto D."/>
            <person name="Vollmers J."/>
            <person name="Rivas-Marin E."/>
            <person name="Kohn T."/>
            <person name="Peeters S.H."/>
            <person name="Heuer A."/>
            <person name="Rast P."/>
            <person name="Oberbeckmann S."/>
            <person name="Bunk B."/>
            <person name="Jeske O."/>
            <person name="Meyerdierks A."/>
            <person name="Storesund J.E."/>
            <person name="Kallscheuer N."/>
            <person name="Luecker S."/>
            <person name="Lage O.M."/>
            <person name="Pohl T."/>
            <person name="Merkel B.J."/>
            <person name="Hornburger P."/>
            <person name="Mueller R.-W."/>
            <person name="Bruemmer F."/>
            <person name="Labrenz M."/>
            <person name="Spormann A.M."/>
            <person name="Op den Camp H."/>
            <person name="Overmann J."/>
            <person name="Amann R."/>
            <person name="Jetten M.S.M."/>
            <person name="Mascher T."/>
            <person name="Medema M.H."/>
            <person name="Devos D.P."/>
            <person name="Kaster A.-K."/>
            <person name="Ovreas L."/>
            <person name="Rohde M."/>
            <person name="Galperin M.Y."/>
            <person name="Jogler C."/>
        </authorList>
    </citation>
    <scope>NUCLEOTIDE SEQUENCE [LARGE SCALE GENOMIC DNA]</scope>
    <source>
        <strain evidence="4 5">Pla175</strain>
    </source>
</reference>
<dbReference type="SUPFAM" id="SSF53335">
    <property type="entry name" value="S-adenosyl-L-methionine-dependent methyltransferases"/>
    <property type="match status" value="1"/>
</dbReference>
<dbReference type="AlphaFoldDB" id="A0A518D957"/>
<dbReference type="Gene3D" id="3.40.50.150">
    <property type="entry name" value="Vaccinia Virus protein VP39"/>
    <property type="match status" value="1"/>
</dbReference>
<dbReference type="SUPFAM" id="SSF54637">
    <property type="entry name" value="Thioesterase/thiol ester dehydrase-isomerase"/>
    <property type="match status" value="1"/>
</dbReference>
<dbReference type="OrthoDB" id="229990at2"/>
<name>A0A518D957_9BACT</name>
<dbReference type="InterPro" id="IPR011610">
    <property type="entry name" value="SAM_mthyl_Trfase_ML2640-like"/>
</dbReference>
<dbReference type="Proteomes" id="UP000317429">
    <property type="component" value="Chromosome"/>
</dbReference>
<proteinExistence type="inferred from homology"/>
<dbReference type="EMBL" id="CP036291">
    <property type="protein sequence ID" value="QDU87990.1"/>
    <property type="molecule type" value="Genomic_DNA"/>
</dbReference>
<organism evidence="4 5">
    <name type="scientific">Pirellulimonas nuda</name>
    <dbReference type="NCBI Taxonomy" id="2528009"/>
    <lineage>
        <taxon>Bacteria</taxon>
        <taxon>Pseudomonadati</taxon>
        <taxon>Planctomycetota</taxon>
        <taxon>Planctomycetia</taxon>
        <taxon>Pirellulales</taxon>
        <taxon>Lacipirellulaceae</taxon>
        <taxon>Pirellulimonas</taxon>
    </lineage>
</organism>
<dbReference type="InterPro" id="IPR007213">
    <property type="entry name" value="Ppm1/Ppm2/Tcmp"/>
</dbReference>
<evidence type="ECO:0000256" key="3">
    <source>
        <dbReference type="ARBA" id="ARBA00022679"/>
    </source>
</evidence>
<evidence type="ECO:0000256" key="1">
    <source>
        <dbReference type="ARBA" id="ARBA00008138"/>
    </source>
</evidence>
<dbReference type="PANTHER" id="PTHR43619">
    <property type="entry name" value="S-ADENOSYL-L-METHIONINE-DEPENDENT METHYLTRANSFERASE YKTD-RELATED"/>
    <property type="match status" value="1"/>
</dbReference>
<dbReference type="Gene3D" id="3.10.129.10">
    <property type="entry name" value="Hotdog Thioesterase"/>
    <property type="match status" value="1"/>
</dbReference>
<keyword evidence="3 4" id="KW-0808">Transferase</keyword>
<dbReference type="KEGG" id="pnd:Pla175_13590"/>
<dbReference type="CDD" id="cd03443">
    <property type="entry name" value="PaaI_thioesterase"/>
    <property type="match status" value="1"/>
</dbReference>